<protein>
    <submittedName>
        <fullName evidence="1">Uncharacterized protein</fullName>
    </submittedName>
</protein>
<reference evidence="2" key="1">
    <citation type="submission" date="2015-01" db="EMBL/GenBank/DDBJ databases">
        <authorList>
            <person name="MANFREDI Pablo"/>
        </authorList>
    </citation>
    <scope>NUCLEOTIDE SEQUENCE [LARGE SCALE GENOMIC DNA]</scope>
    <source>
        <strain evidence="2">Cc11</strain>
    </source>
</reference>
<organism evidence="1 2">
    <name type="scientific">Capnocytophaga canimorsus</name>
    <dbReference type="NCBI Taxonomy" id="28188"/>
    <lineage>
        <taxon>Bacteria</taxon>
        <taxon>Pseudomonadati</taxon>
        <taxon>Bacteroidota</taxon>
        <taxon>Flavobacteriia</taxon>
        <taxon>Flavobacteriales</taxon>
        <taxon>Flavobacteriaceae</taxon>
        <taxon>Capnocytophaga</taxon>
    </lineage>
</organism>
<dbReference type="AlphaFoldDB" id="A0A0B7ILV0"/>
<dbReference type="EMBL" id="CDOK01000173">
    <property type="protein sequence ID" value="CEN52881.1"/>
    <property type="molecule type" value="Genomic_DNA"/>
</dbReference>
<gene>
    <name evidence="1" type="ORF">CCAN11_30010</name>
</gene>
<evidence type="ECO:0000313" key="1">
    <source>
        <dbReference type="EMBL" id="CEN52881.1"/>
    </source>
</evidence>
<accession>A0A0B7ILV0</accession>
<sequence length="47" mass="5433">MTTKRRKTSKRELYTKVVGKTGITFRKVSVKSTTSVSSKKKTTRKRK</sequence>
<proteinExistence type="predicted"/>
<dbReference type="RefSeq" id="WP_156130200.1">
    <property type="nucleotide sequence ID" value="NZ_JBIUQU010000007.1"/>
</dbReference>
<dbReference type="Proteomes" id="UP000039370">
    <property type="component" value="Unassembled WGS sequence"/>
</dbReference>
<name>A0A0B7ILV0_9FLAO</name>
<evidence type="ECO:0000313" key="2">
    <source>
        <dbReference type="Proteomes" id="UP000039370"/>
    </source>
</evidence>